<organism evidence="3 4">
    <name type="scientific">Plasmodium reichenowi</name>
    <dbReference type="NCBI Taxonomy" id="5854"/>
    <lineage>
        <taxon>Eukaryota</taxon>
        <taxon>Sar</taxon>
        <taxon>Alveolata</taxon>
        <taxon>Apicomplexa</taxon>
        <taxon>Aconoidasida</taxon>
        <taxon>Haemosporida</taxon>
        <taxon>Plasmodiidae</taxon>
        <taxon>Plasmodium</taxon>
        <taxon>Plasmodium (Laverania)</taxon>
    </lineage>
</organism>
<sequence length="1323" mass="161152">MKYVLRGHKRNIQKTCEHSFKSYFSINHLCVGNLPTFVKLQEHNILFRKKEIYFLSTCKKELCKYDYTNESEKEGKKKNKLINLLNYHDDNKNILTKVCLVKNERDIINILQENIKNEKNILITPQNIVELLQAYSKYKYYNEKIIKLIILYMKYNMNKFSFIKLCLCLNYFVNLNIKNEPSFNNMISNIIMKKIKNDEYIDSYALCMVIKYLLKKKIDDINLIYMLVIITERKISEGLYNIYDVYNLILSFLNIHTSIIIPGLYQNKQTKINNMNKNKNKNNNNNNDNNNNNNNNDIHLYGQEKNYYIKKSHNPVDRNISIFNDYQMNECIHLYKNDDTFRIYEDTKKINEENIYKMLHIYINFDNKNNNDIILLLHNLRNNLSQKYFRYKMYMNNDDKTKLYENLLKEIHFKKEIQPQYIALLLINVMKFINNSELSEELFLYTLKNVHTHIKEVVMNTKEHEINKYNQFCNDKKTKELFIFNNNMNTFCAEQKVCSQNSQNEVHIKKKDCFEKPLVFCYPIKKKKENPYEENIKKNNNAEKKTRRHFNVQEIGLIFEFYTSMQNYIKERKKQIPHHVDGKFYDTLPLDMLKKNNIISHIEMYDNKGIVQSEDIFKDDVHMNKTIDTKNNLTTFGYHDRCYFMDQLIRYCDVLKLYTNILKNCVYLYSLYKKEEIKKKNFKCSGDNINIITYCKLFKNFLELYNTHNNFLDKKIFYSFFEEYFFLIEKKEKKLTLNEICDILKIIYTYKNTYVLESLLYNNKESKMLFIIQNNLIKYVTNEMNRIRNDNLYFVIMSFYYLSFLKCYNFITYSKLINFILRNVKNDVCIKHLPYVIIGIINFFKMYKKFKISKCEKKEEYKYDENLNQNDLYERDNNISMFNDRYNKELEEEEKKKKKKNVPMIPNNSSYSLYNDNKIYRLHILFVLLNKNYSEYKIYYILNCIYMLIKLIKEKDFPTTYNYISKFHLLQIFKKLEKQMDIYNNNIEEKYIDNLNIIEKEKLHIINVENNNIHMIYYNKYNYFINYVKYIYCISFLNSYIDLSHFISNIMKKKITNNFVSTFYTPFNSYLISNFLYNYEIIKKEKYDEIKKLSNCPNQNNVFKKYIYISSLKYIHIEKSTHFNKCIEYIKKCNFLNIYNIIYIIKTYKFLCYYINQYNILLLNNLILFLYIYQNIKMSSLYELLIEYIKFLYYLEYIQKLIFLKSNKAIIKVIIFLLKMLSKYNINNFENNYIGMLHISLLYMSYFVKDFHSIFSFLSLNFLRHLNLILGMSMIKNLETYDHYYSFQIYIVNILKGVIKKKKRIMNEYNVENTPYTIDILIK</sequence>
<feature type="region of interest" description="Disordered" evidence="1">
    <location>
        <begin position="274"/>
        <end position="297"/>
    </location>
</feature>
<feature type="transmembrane region" description="Helical" evidence="2">
    <location>
        <begin position="792"/>
        <end position="812"/>
    </location>
</feature>
<name>A0A2P9DGU1_PLARE</name>
<evidence type="ECO:0000256" key="2">
    <source>
        <dbReference type="SAM" id="Phobius"/>
    </source>
</evidence>
<accession>A0A2P9DGU1</accession>
<keyword evidence="2" id="KW-0812">Transmembrane</keyword>
<dbReference type="OrthoDB" id="370914at2759"/>
<proteinExistence type="predicted"/>
<gene>
    <name evidence="3" type="ORF">PRG01_1128300</name>
</gene>
<protein>
    <submittedName>
        <fullName evidence="3">Mitochondrial rpoD, putative</fullName>
    </submittedName>
</protein>
<feature type="compositionally biased region" description="Low complexity" evidence="1">
    <location>
        <begin position="274"/>
        <end position="296"/>
    </location>
</feature>
<evidence type="ECO:0000313" key="4">
    <source>
        <dbReference type="Proteomes" id="UP000240500"/>
    </source>
</evidence>
<dbReference type="VEuPathDB" id="PlasmoDB:PRCDC_1129300"/>
<keyword evidence="2" id="KW-0472">Membrane</keyword>
<evidence type="ECO:0000313" key="3">
    <source>
        <dbReference type="EMBL" id="SOV80238.1"/>
    </source>
</evidence>
<reference evidence="3 4" key="1">
    <citation type="submission" date="2016-09" db="EMBL/GenBank/DDBJ databases">
        <authorList>
            <consortium name="Pathogen Informatics"/>
        </authorList>
    </citation>
    <scope>NUCLEOTIDE SEQUENCE [LARGE SCALE GENOMIC DNA]</scope>
</reference>
<dbReference type="EMBL" id="LT969574">
    <property type="protein sequence ID" value="SOV80238.1"/>
    <property type="molecule type" value="Genomic_DNA"/>
</dbReference>
<keyword evidence="2" id="KW-1133">Transmembrane helix</keyword>
<dbReference type="Proteomes" id="UP000240500">
    <property type="component" value="Chromosome 11"/>
</dbReference>
<feature type="transmembrane region" description="Helical" evidence="2">
    <location>
        <begin position="1151"/>
        <end position="1173"/>
    </location>
</feature>
<dbReference type="VEuPathDB" id="PlasmoDB:PRG01_1128300"/>
<evidence type="ECO:0000256" key="1">
    <source>
        <dbReference type="SAM" id="MobiDB-lite"/>
    </source>
</evidence>